<dbReference type="OrthoDB" id="2604992at2"/>
<feature type="lipid moiety-binding region" description="S-diacylglycerol cysteine" evidence="7">
    <location>
        <position position="20"/>
    </location>
</feature>
<evidence type="ECO:0000256" key="5">
    <source>
        <dbReference type="ARBA" id="ARBA00023288"/>
    </source>
</evidence>
<dbReference type="Proteomes" id="UP000214880">
    <property type="component" value="Unassembled WGS sequence"/>
</dbReference>
<accession>A0A1G9MBL9</accession>
<dbReference type="SUPFAM" id="SSF53850">
    <property type="entry name" value="Periplasmic binding protein-like II"/>
    <property type="match status" value="1"/>
</dbReference>
<gene>
    <name evidence="9" type="ORF">SAMN04488502_101636</name>
</gene>
<dbReference type="InterPro" id="IPR004872">
    <property type="entry name" value="Lipoprotein_NlpA"/>
</dbReference>
<dbReference type="AlphaFoldDB" id="A0A1G9MBL9"/>
<dbReference type="STRING" id="146817.SAMN04488502_101636"/>
<evidence type="ECO:0000313" key="9">
    <source>
        <dbReference type="EMBL" id="SDL71513.1"/>
    </source>
</evidence>
<dbReference type="PANTHER" id="PTHR30429">
    <property type="entry name" value="D-METHIONINE-BINDING LIPOPROTEIN METQ"/>
    <property type="match status" value="1"/>
</dbReference>
<dbReference type="EMBL" id="FNHB01000001">
    <property type="protein sequence ID" value="SDL71513.1"/>
    <property type="molecule type" value="Genomic_DNA"/>
</dbReference>
<keyword evidence="5 6" id="KW-0449">Lipoprotein</keyword>
<dbReference type="PIRSF" id="PIRSF002854">
    <property type="entry name" value="MetQ"/>
    <property type="match status" value="1"/>
</dbReference>
<dbReference type="GO" id="GO:0016020">
    <property type="term" value="C:membrane"/>
    <property type="evidence" value="ECO:0007669"/>
    <property type="project" value="UniProtKB-SubCell"/>
</dbReference>
<dbReference type="PANTHER" id="PTHR30429:SF0">
    <property type="entry name" value="METHIONINE-BINDING LIPOPROTEIN METQ"/>
    <property type="match status" value="1"/>
</dbReference>
<evidence type="ECO:0000256" key="3">
    <source>
        <dbReference type="ARBA" id="ARBA00023136"/>
    </source>
</evidence>
<name>A0A1G9MBL9_9FIRM</name>
<dbReference type="Pfam" id="PF03180">
    <property type="entry name" value="Lipoprotein_9"/>
    <property type="match status" value="1"/>
</dbReference>
<proteinExistence type="inferred from homology"/>
<keyword evidence="2 8" id="KW-0732">Signal</keyword>
<comment type="similarity">
    <text evidence="6">Belongs to the nlpA lipoprotein family.</text>
</comment>
<evidence type="ECO:0000256" key="6">
    <source>
        <dbReference type="PIRNR" id="PIRNR002854"/>
    </source>
</evidence>
<evidence type="ECO:0000313" key="10">
    <source>
        <dbReference type="Proteomes" id="UP000214880"/>
    </source>
</evidence>
<dbReference type="PROSITE" id="PS51257">
    <property type="entry name" value="PROKAR_LIPOPROTEIN"/>
    <property type="match status" value="1"/>
</dbReference>
<evidence type="ECO:0000256" key="7">
    <source>
        <dbReference type="PIRSR" id="PIRSR002854-1"/>
    </source>
</evidence>
<reference evidence="9 10" key="1">
    <citation type="submission" date="2016-10" db="EMBL/GenBank/DDBJ databases">
        <authorList>
            <person name="de Groot N.N."/>
        </authorList>
    </citation>
    <scope>NUCLEOTIDE SEQUENCE [LARGE SCALE GENOMIC DNA]</scope>
    <source>
        <strain evidence="9 10">DSM 1736</strain>
    </source>
</reference>
<evidence type="ECO:0000256" key="1">
    <source>
        <dbReference type="ARBA" id="ARBA00004635"/>
    </source>
</evidence>
<protein>
    <recommendedName>
        <fullName evidence="6">Lipoprotein</fullName>
    </recommendedName>
</protein>
<keyword evidence="3" id="KW-0472">Membrane</keyword>
<feature type="chain" id="PRO_5011770379" description="Lipoprotein" evidence="8">
    <location>
        <begin position="21"/>
        <end position="270"/>
    </location>
</feature>
<evidence type="ECO:0000256" key="8">
    <source>
        <dbReference type="SAM" id="SignalP"/>
    </source>
</evidence>
<comment type="subcellular location">
    <subcellularLocation>
        <location evidence="1">Membrane</location>
        <topology evidence="1">Lipid-anchor</topology>
    </subcellularLocation>
</comment>
<evidence type="ECO:0000256" key="2">
    <source>
        <dbReference type="ARBA" id="ARBA00022729"/>
    </source>
</evidence>
<organism evidence="9 10">
    <name type="scientific">Dendrosporobacter quercicolus</name>
    <dbReference type="NCBI Taxonomy" id="146817"/>
    <lineage>
        <taxon>Bacteria</taxon>
        <taxon>Bacillati</taxon>
        <taxon>Bacillota</taxon>
        <taxon>Negativicutes</taxon>
        <taxon>Selenomonadales</taxon>
        <taxon>Sporomusaceae</taxon>
        <taxon>Dendrosporobacter</taxon>
    </lineage>
</organism>
<dbReference type="Gene3D" id="3.40.190.10">
    <property type="entry name" value="Periplasmic binding protein-like II"/>
    <property type="match status" value="2"/>
</dbReference>
<sequence length="270" mass="29795">MNRVAAIVLTLILAIVFAGCGNNPTNTNTPEKRTVVVGASPILKDILTVAKEEFDQDGYTMDLKIFDDLVTPNIALQEGSVDVNFFQHEPYLLQFNQNKGTTLVKYHEGIIKYYMGLFSRKITNLNDLTDGASVSIPNDPSNRTRALKLLQSAGLIKLKEGVALPTKLDIVENSKSLNIIETDVMKLVSSLDDVDLSAINSFVAAQGNVDPKTAIAVEDKSESDKFALVIAVKKDQNNEKYAERLETALKSERVRQFLETKYKGAVLPLF</sequence>
<keyword evidence="10" id="KW-1185">Reference proteome</keyword>
<feature type="signal peptide" evidence="8">
    <location>
        <begin position="1"/>
        <end position="20"/>
    </location>
</feature>
<keyword evidence="4" id="KW-0564">Palmitate</keyword>
<dbReference type="RefSeq" id="WP_092068177.1">
    <property type="nucleotide sequence ID" value="NZ_FNHB01000001.1"/>
</dbReference>
<evidence type="ECO:0000256" key="4">
    <source>
        <dbReference type="ARBA" id="ARBA00023139"/>
    </source>
</evidence>